<dbReference type="EMBL" id="BMTL01000030">
    <property type="protein sequence ID" value="GGS14433.1"/>
    <property type="molecule type" value="Genomic_DNA"/>
</dbReference>
<protein>
    <submittedName>
        <fullName evidence="1">Uncharacterized protein</fullName>
    </submittedName>
</protein>
<gene>
    <name evidence="1" type="ORF">GCM10010269_62190</name>
</gene>
<sequence length="71" mass="7815">MSALVGRGGYGPDRITAHPAQLVTLQRPAYSQGHFDFGIARWLTAELDIRSELPYSTMTCWNCIVAAVSFV</sequence>
<evidence type="ECO:0000313" key="1">
    <source>
        <dbReference type="EMBL" id="GGS14433.1"/>
    </source>
</evidence>
<keyword evidence="2" id="KW-1185">Reference proteome</keyword>
<name>A0A918L6C8_9ACTN</name>
<reference evidence="1" key="1">
    <citation type="journal article" date="2014" name="Int. J. Syst. Evol. Microbiol.">
        <title>Complete genome sequence of Corynebacterium casei LMG S-19264T (=DSM 44701T), isolated from a smear-ripened cheese.</title>
        <authorList>
            <consortium name="US DOE Joint Genome Institute (JGI-PGF)"/>
            <person name="Walter F."/>
            <person name="Albersmeier A."/>
            <person name="Kalinowski J."/>
            <person name="Ruckert C."/>
        </authorList>
    </citation>
    <scope>NUCLEOTIDE SEQUENCE</scope>
    <source>
        <strain evidence="1">JCM 4386</strain>
    </source>
</reference>
<evidence type="ECO:0000313" key="2">
    <source>
        <dbReference type="Proteomes" id="UP000606194"/>
    </source>
</evidence>
<reference evidence="1" key="2">
    <citation type="submission" date="2020-09" db="EMBL/GenBank/DDBJ databases">
        <authorList>
            <person name="Sun Q."/>
            <person name="Ohkuma M."/>
        </authorList>
    </citation>
    <scope>NUCLEOTIDE SEQUENCE</scope>
    <source>
        <strain evidence="1">JCM 4386</strain>
    </source>
</reference>
<accession>A0A918L6C8</accession>
<proteinExistence type="predicted"/>
<organism evidence="1 2">
    <name type="scientific">Streptomyces humidus</name>
    <dbReference type="NCBI Taxonomy" id="52259"/>
    <lineage>
        <taxon>Bacteria</taxon>
        <taxon>Bacillati</taxon>
        <taxon>Actinomycetota</taxon>
        <taxon>Actinomycetes</taxon>
        <taxon>Kitasatosporales</taxon>
        <taxon>Streptomycetaceae</taxon>
        <taxon>Streptomyces</taxon>
    </lineage>
</organism>
<dbReference type="AlphaFoldDB" id="A0A918L6C8"/>
<comment type="caution">
    <text evidence="1">The sequence shown here is derived from an EMBL/GenBank/DDBJ whole genome shotgun (WGS) entry which is preliminary data.</text>
</comment>
<dbReference type="Proteomes" id="UP000606194">
    <property type="component" value="Unassembled WGS sequence"/>
</dbReference>